<keyword evidence="8" id="KW-1185">Reference proteome</keyword>
<evidence type="ECO:0000259" key="7">
    <source>
        <dbReference type="SMART" id="SM01274"/>
    </source>
</evidence>
<sequence length="614" mass="67699">MMSLSRHNFLKRLVREQKVGALMGSLLKEIRNGGHSVADTESKAGFGGGVEDVYGEDCATEDQVLTPWTASVASGYTLLRDPRYNKGLAFTEKERDAHYLRGLLPPAILTQELQEKKLIQNLRQYEVPLHRYIAMMDLQERNEGLFYKLLIDNVEELLPVVYTPTVGEACQKYGSIFRHPQGLYISLREKGKILEVLKNWPERGIQVIVVTDGERILGLGDLGCQGMGIPVGKLSLYTALGGVPPSACLPITIDVGTNNEKLLNDEFYIGIKQKRATGQEYAELLEEFMTAVKQNYGEKVLVQFEDFANHNAFELLSKYSKTHLVFNDDIQGTASVVLAGLISSLKLLGGQLADHTFLFLGAGEAGTGIAELIALEISKKTNAPLEETRKKVWLVDSKGLIVKSRIGSLQHFKKPWAHDHEPIKELVDAVKAIKPTVLIGTSGVGKTFTREVVETMASLNEKPLILALSNPTSQSECTAEEAYAWTKGRAIFASGSPFDPVEYEKKLLVPGQANNAYIFPGFGLGLIMAGAIRVHDDMLLAASEALAAQVTQENYDKGLIYPPFTNIRKISANIAAKVAAKVYELGLASNLPRPKDLVKYAESCMYSPLYRSYR</sequence>
<dbReference type="SUPFAM" id="SSF53223">
    <property type="entry name" value="Aminoacid dehydrogenase-like, N-terminal domain"/>
    <property type="match status" value="1"/>
</dbReference>
<dbReference type="PIRSF" id="PIRSF000106">
    <property type="entry name" value="ME"/>
    <property type="match status" value="1"/>
</dbReference>
<evidence type="ECO:0000313" key="9">
    <source>
        <dbReference type="RefSeq" id="XP_008220114.1"/>
    </source>
</evidence>
<comment type="cofactor">
    <cofactor evidence="1">
        <name>Mn(2+)</name>
        <dbReference type="ChEBI" id="CHEBI:29035"/>
    </cofactor>
</comment>
<dbReference type="Gene3D" id="3.40.50.10380">
    <property type="entry name" value="Malic enzyme, N-terminal domain"/>
    <property type="match status" value="1"/>
</dbReference>
<name>A0ABM0N658_PRUMU</name>
<evidence type="ECO:0000256" key="2">
    <source>
        <dbReference type="ARBA" id="ARBA00001946"/>
    </source>
</evidence>
<reference evidence="9" key="2">
    <citation type="submission" date="2025-08" db="UniProtKB">
        <authorList>
            <consortium name="RefSeq"/>
        </authorList>
    </citation>
    <scope>IDENTIFICATION</scope>
</reference>
<dbReference type="Pfam" id="PF03949">
    <property type="entry name" value="Malic_M"/>
    <property type="match status" value="1"/>
</dbReference>
<dbReference type="PANTHER" id="PTHR23406">
    <property type="entry name" value="MALIC ENZYME-RELATED"/>
    <property type="match status" value="1"/>
</dbReference>
<dbReference type="GeneID" id="103320247"/>
<dbReference type="InterPro" id="IPR001891">
    <property type="entry name" value="Malic_OxRdtase"/>
</dbReference>
<dbReference type="SUPFAM" id="SSF51735">
    <property type="entry name" value="NAD(P)-binding Rossmann-fold domains"/>
    <property type="match status" value="1"/>
</dbReference>
<dbReference type="PRINTS" id="PR00072">
    <property type="entry name" value="MALOXRDTASE"/>
</dbReference>
<feature type="domain" description="Malic enzyme NAD-binding" evidence="6">
    <location>
        <begin position="330"/>
        <end position="583"/>
    </location>
</feature>
<comment type="cofactor">
    <cofactor evidence="2">
        <name>Mg(2+)</name>
        <dbReference type="ChEBI" id="CHEBI:18420"/>
    </cofactor>
</comment>
<dbReference type="InterPro" id="IPR015884">
    <property type="entry name" value="Malic_enzyme_CS"/>
</dbReference>
<evidence type="ECO:0000259" key="6">
    <source>
        <dbReference type="SMART" id="SM00919"/>
    </source>
</evidence>
<evidence type="ECO:0000256" key="5">
    <source>
        <dbReference type="RuleBase" id="RU003426"/>
    </source>
</evidence>
<evidence type="ECO:0000313" key="8">
    <source>
        <dbReference type="Proteomes" id="UP000694861"/>
    </source>
</evidence>
<evidence type="ECO:0000256" key="1">
    <source>
        <dbReference type="ARBA" id="ARBA00001936"/>
    </source>
</evidence>
<dbReference type="InterPro" id="IPR036291">
    <property type="entry name" value="NAD(P)-bd_dom_sf"/>
</dbReference>
<keyword evidence="5" id="KW-0560">Oxidoreductase</keyword>
<dbReference type="CDD" id="cd05312">
    <property type="entry name" value="NAD_bind_1_malic_enz"/>
    <property type="match status" value="1"/>
</dbReference>
<dbReference type="Proteomes" id="UP000694861">
    <property type="component" value="Linkage group LG2"/>
</dbReference>
<dbReference type="Pfam" id="PF00390">
    <property type="entry name" value="malic"/>
    <property type="match status" value="1"/>
</dbReference>
<dbReference type="PROSITE" id="PS00331">
    <property type="entry name" value="MALIC_ENZYMES"/>
    <property type="match status" value="1"/>
</dbReference>
<protein>
    <recommendedName>
        <fullName evidence="5">Malic enzyme</fullName>
    </recommendedName>
</protein>
<dbReference type="Gene3D" id="3.40.50.720">
    <property type="entry name" value="NAD(P)-binding Rossmann-like Domain"/>
    <property type="match status" value="1"/>
</dbReference>
<dbReference type="RefSeq" id="XP_008220114.1">
    <property type="nucleotide sequence ID" value="XM_008221892.2"/>
</dbReference>
<dbReference type="InterPro" id="IPR037062">
    <property type="entry name" value="Malic_N_dom_sf"/>
</dbReference>
<dbReference type="SMART" id="SM00919">
    <property type="entry name" value="Malic_M"/>
    <property type="match status" value="1"/>
</dbReference>
<accession>A0ABM0N658</accession>
<feature type="domain" description="Malic enzyme N-terminal" evidence="7">
    <location>
        <begin position="139"/>
        <end position="320"/>
    </location>
</feature>
<dbReference type="InterPro" id="IPR046346">
    <property type="entry name" value="Aminoacid_DH-like_N_sf"/>
</dbReference>
<dbReference type="InterPro" id="IPR012302">
    <property type="entry name" value="Malic_NAD-bd"/>
</dbReference>
<gene>
    <name evidence="9" type="primary">LOC103320247</name>
</gene>
<organism evidence="8 9">
    <name type="scientific">Prunus mume</name>
    <name type="common">Japanese apricot</name>
    <name type="synonym">Armeniaca mume</name>
    <dbReference type="NCBI Taxonomy" id="102107"/>
    <lineage>
        <taxon>Eukaryota</taxon>
        <taxon>Viridiplantae</taxon>
        <taxon>Streptophyta</taxon>
        <taxon>Embryophyta</taxon>
        <taxon>Tracheophyta</taxon>
        <taxon>Spermatophyta</taxon>
        <taxon>Magnoliopsida</taxon>
        <taxon>eudicotyledons</taxon>
        <taxon>Gunneridae</taxon>
        <taxon>Pentapetalae</taxon>
        <taxon>rosids</taxon>
        <taxon>fabids</taxon>
        <taxon>Rosales</taxon>
        <taxon>Rosaceae</taxon>
        <taxon>Amygdaloideae</taxon>
        <taxon>Amygdaleae</taxon>
        <taxon>Prunus</taxon>
    </lineage>
</organism>
<comment type="similarity">
    <text evidence="3 5">Belongs to the malic enzymes family.</text>
</comment>
<evidence type="ECO:0000256" key="3">
    <source>
        <dbReference type="ARBA" id="ARBA00008785"/>
    </source>
</evidence>
<dbReference type="NCBIfam" id="NF010052">
    <property type="entry name" value="PRK13529.1"/>
    <property type="match status" value="1"/>
</dbReference>
<reference evidence="8" key="1">
    <citation type="journal article" date="2012" name="Nat. Commun.">
        <title>The genome of Prunus mume.</title>
        <authorList>
            <person name="Zhang Q."/>
            <person name="Chen W."/>
            <person name="Sun L."/>
            <person name="Zhao F."/>
            <person name="Huang B."/>
            <person name="Yang W."/>
            <person name="Tao Y."/>
            <person name="Wang J."/>
            <person name="Yuan Z."/>
            <person name="Fan G."/>
            <person name="Xing Z."/>
            <person name="Han C."/>
            <person name="Pan H."/>
            <person name="Zhong X."/>
            <person name="Shi W."/>
            <person name="Liang X."/>
            <person name="Du D."/>
            <person name="Sun F."/>
            <person name="Xu Z."/>
            <person name="Hao R."/>
            <person name="Lv T."/>
            <person name="Lv Y."/>
            <person name="Zheng Z."/>
            <person name="Sun M."/>
            <person name="Luo L."/>
            <person name="Cai M."/>
            <person name="Gao Y."/>
            <person name="Wang J."/>
            <person name="Yin Y."/>
            <person name="Xu X."/>
            <person name="Cheng T."/>
            <person name="Wang J."/>
        </authorList>
    </citation>
    <scope>NUCLEOTIDE SEQUENCE [LARGE SCALE GENOMIC DNA]</scope>
</reference>
<keyword evidence="4 5" id="KW-0479">Metal-binding</keyword>
<dbReference type="PANTHER" id="PTHR23406:SF64">
    <property type="entry name" value="NADP-DEPENDENT MALIC ENZYME 3"/>
    <property type="match status" value="1"/>
</dbReference>
<dbReference type="SMART" id="SM01274">
    <property type="entry name" value="malic"/>
    <property type="match status" value="1"/>
</dbReference>
<dbReference type="InterPro" id="IPR012301">
    <property type="entry name" value="Malic_N_dom"/>
</dbReference>
<proteinExistence type="inferred from homology"/>
<evidence type="ECO:0000256" key="4">
    <source>
        <dbReference type="ARBA" id="ARBA00022723"/>
    </source>
</evidence>